<sequence>MARQENPVDPFAGPLQSFAYDLRKVRIEAGNPTYRSLARTAGYSPTTLSEAAAGLRKPSLDVVLAYVGACGGDVEAWRRRWEQLDREIAEPDPEPGTDLDAGPDEGPIAAPGRRRSLRWPILAGGALALIVAATTIVLVLGDPAPKADANGCPAMPSHRTFTAVTYGKGAPVRAAASLADPVLSTVPSGCTLGFTGFCVGQRVHDATGGTPDVRWFVLPDGKVVPSALVHGNPPAALTPVACAKGRPVPDGIALVLSADSAKPGGLKATASGHNLEIVGFAVRRSTGAWRPLGLTEKFTTSVSMTPGEQVVVAAAACFGGGGPTGLIDARRYPGAAQSATLSTAEYAAASKAACAYP</sequence>
<dbReference type="SMART" id="SM00530">
    <property type="entry name" value="HTH_XRE"/>
    <property type="match status" value="1"/>
</dbReference>
<evidence type="ECO:0000259" key="3">
    <source>
        <dbReference type="SMART" id="SM00530"/>
    </source>
</evidence>
<feature type="domain" description="HTH cro/C1-type" evidence="3">
    <location>
        <begin position="21"/>
        <end position="77"/>
    </location>
</feature>
<dbReference type="InterPro" id="IPR001387">
    <property type="entry name" value="Cro/C1-type_HTH"/>
</dbReference>
<comment type="caution">
    <text evidence="4">The sequence shown here is derived from an EMBL/GenBank/DDBJ whole genome shotgun (WGS) entry which is preliminary data.</text>
</comment>
<proteinExistence type="predicted"/>
<feature type="compositionally biased region" description="Acidic residues" evidence="1">
    <location>
        <begin position="90"/>
        <end position="103"/>
    </location>
</feature>
<evidence type="ECO:0000256" key="1">
    <source>
        <dbReference type="SAM" id="MobiDB-lite"/>
    </source>
</evidence>
<evidence type="ECO:0000256" key="2">
    <source>
        <dbReference type="SAM" id="Phobius"/>
    </source>
</evidence>
<protein>
    <submittedName>
        <fullName evidence="4">Helix-turn-helix domain-containing protein</fullName>
    </submittedName>
</protein>
<feature type="region of interest" description="Disordered" evidence="1">
    <location>
        <begin position="86"/>
        <end position="110"/>
    </location>
</feature>
<feature type="transmembrane region" description="Helical" evidence="2">
    <location>
        <begin position="121"/>
        <end position="141"/>
    </location>
</feature>
<evidence type="ECO:0000313" key="5">
    <source>
        <dbReference type="Proteomes" id="UP001595816"/>
    </source>
</evidence>
<keyword evidence="5" id="KW-1185">Reference proteome</keyword>
<dbReference type="CDD" id="cd00093">
    <property type="entry name" value="HTH_XRE"/>
    <property type="match status" value="1"/>
</dbReference>
<dbReference type="EMBL" id="JBHSAY010000015">
    <property type="protein sequence ID" value="MFC4134662.1"/>
    <property type="molecule type" value="Genomic_DNA"/>
</dbReference>
<keyword evidence="2" id="KW-1133">Transmembrane helix</keyword>
<name>A0ABV8LUC1_9ACTN</name>
<dbReference type="InterPro" id="IPR010982">
    <property type="entry name" value="Lambda_DNA-bd_dom_sf"/>
</dbReference>
<gene>
    <name evidence="4" type="ORF">ACFOZ4_28970</name>
</gene>
<accession>A0ABV8LUC1</accession>
<organism evidence="4 5">
    <name type="scientific">Hamadaea flava</name>
    <dbReference type="NCBI Taxonomy" id="1742688"/>
    <lineage>
        <taxon>Bacteria</taxon>
        <taxon>Bacillati</taxon>
        <taxon>Actinomycetota</taxon>
        <taxon>Actinomycetes</taxon>
        <taxon>Micromonosporales</taxon>
        <taxon>Micromonosporaceae</taxon>
        <taxon>Hamadaea</taxon>
    </lineage>
</organism>
<keyword evidence="2" id="KW-0472">Membrane</keyword>
<dbReference type="SUPFAM" id="SSF47413">
    <property type="entry name" value="lambda repressor-like DNA-binding domains"/>
    <property type="match status" value="1"/>
</dbReference>
<dbReference type="Proteomes" id="UP001595816">
    <property type="component" value="Unassembled WGS sequence"/>
</dbReference>
<dbReference type="RefSeq" id="WP_253761193.1">
    <property type="nucleotide sequence ID" value="NZ_JAMZDZ010000001.1"/>
</dbReference>
<reference evidence="5" key="1">
    <citation type="journal article" date="2019" name="Int. J. Syst. Evol. Microbiol.">
        <title>The Global Catalogue of Microorganisms (GCM) 10K type strain sequencing project: providing services to taxonomists for standard genome sequencing and annotation.</title>
        <authorList>
            <consortium name="The Broad Institute Genomics Platform"/>
            <consortium name="The Broad Institute Genome Sequencing Center for Infectious Disease"/>
            <person name="Wu L."/>
            <person name="Ma J."/>
        </authorList>
    </citation>
    <scope>NUCLEOTIDE SEQUENCE [LARGE SCALE GENOMIC DNA]</scope>
    <source>
        <strain evidence="5">CGMCC 4.7289</strain>
    </source>
</reference>
<evidence type="ECO:0000313" key="4">
    <source>
        <dbReference type="EMBL" id="MFC4134662.1"/>
    </source>
</evidence>
<keyword evidence="2" id="KW-0812">Transmembrane</keyword>